<gene>
    <name evidence="1" type="ORF">BDY19DRAFT_993082</name>
</gene>
<evidence type="ECO:0000313" key="2">
    <source>
        <dbReference type="Proteomes" id="UP001055072"/>
    </source>
</evidence>
<accession>A0ACB8U522</accession>
<comment type="caution">
    <text evidence="1">The sequence shown here is derived from an EMBL/GenBank/DDBJ whole genome shotgun (WGS) entry which is preliminary data.</text>
</comment>
<reference evidence="1" key="1">
    <citation type="journal article" date="2021" name="Environ. Microbiol.">
        <title>Gene family expansions and transcriptome signatures uncover fungal adaptations to wood decay.</title>
        <authorList>
            <person name="Hage H."/>
            <person name="Miyauchi S."/>
            <person name="Viragh M."/>
            <person name="Drula E."/>
            <person name="Min B."/>
            <person name="Chaduli D."/>
            <person name="Navarro D."/>
            <person name="Favel A."/>
            <person name="Norest M."/>
            <person name="Lesage-Meessen L."/>
            <person name="Balint B."/>
            <person name="Merenyi Z."/>
            <person name="de Eugenio L."/>
            <person name="Morin E."/>
            <person name="Martinez A.T."/>
            <person name="Baldrian P."/>
            <person name="Stursova M."/>
            <person name="Martinez M.J."/>
            <person name="Novotny C."/>
            <person name="Magnuson J.K."/>
            <person name="Spatafora J.W."/>
            <person name="Maurice S."/>
            <person name="Pangilinan J."/>
            <person name="Andreopoulos W."/>
            <person name="LaButti K."/>
            <person name="Hundley H."/>
            <person name="Na H."/>
            <person name="Kuo A."/>
            <person name="Barry K."/>
            <person name="Lipzen A."/>
            <person name="Henrissat B."/>
            <person name="Riley R."/>
            <person name="Ahrendt S."/>
            <person name="Nagy L.G."/>
            <person name="Grigoriev I.V."/>
            <person name="Martin F."/>
            <person name="Rosso M.N."/>
        </authorList>
    </citation>
    <scope>NUCLEOTIDE SEQUENCE</scope>
    <source>
        <strain evidence="1">CBS 384.51</strain>
    </source>
</reference>
<evidence type="ECO:0000313" key="1">
    <source>
        <dbReference type="EMBL" id="KAI0089477.1"/>
    </source>
</evidence>
<proteinExistence type="predicted"/>
<dbReference type="Proteomes" id="UP001055072">
    <property type="component" value="Unassembled WGS sequence"/>
</dbReference>
<keyword evidence="2" id="KW-1185">Reference proteome</keyword>
<sequence length="318" mass="35452">MRNTGENDMAYHNDDDLLQESEAIPLIDQDPRHEGNEIIPRVKSWPTRNMQSNVWRSTHLFTILTAATAILLVTTFSSGMVAFTSALSKKSWENTTRISIVDIKKLRQPSLYLGLERVPEIKTKGLTFGSSYNLESGPELTDMGRKRLGRVSSLYPDTKFGQDGWVFMTETDHMIFNFTIPSGPGVNCAFHASFPSRRIIAASDTLLTLEYDPPSTGDPQLRHSLSSEPTITFTALRNNPTLHLEDLTWSTRPPPVRTLGSLIADYGSTSDSKPFPCPSSDEWVLVEAGCEGRGCRVEYNHLDSVEGEESIGLSLRRL</sequence>
<organism evidence="1 2">
    <name type="scientific">Irpex rosettiformis</name>
    <dbReference type="NCBI Taxonomy" id="378272"/>
    <lineage>
        <taxon>Eukaryota</taxon>
        <taxon>Fungi</taxon>
        <taxon>Dikarya</taxon>
        <taxon>Basidiomycota</taxon>
        <taxon>Agaricomycotina</taxon>
        <taxon>Agaricomycetes</taxon>
        <taxon>Polyporales</taxon>
        <taxon>Irpicaceae</taxon>
        <taxon>Irpex</taxon>
    </lineage>
</organism>
<protein>
    <submittedName>
        <fullName evidence="1">Uncharacterized protein</fullName>
    </submittedName>
</protein>
<name>A0ACB8U522_9APHY</name>
<dbReference type="EMBL" id="MU274910">
    <property type="protein sequence ID" value="KAI0089477.1"/>
    <property type="molecule type" value="Genomic_DNA"/>
</dbReference>